<reference evidence="2 3" key="1">
    <citation type="submission" date="2017-07" db="EMBL/GenBank/DDBJ databases">
        <title>First draft Genome Sequence of Nocardia cerradoensis isolated from human infection.</title>
        <authorList>
            <person name="Carrasco G."/>
        </authorList>
    </citation>
    <scope>NUCLEOTIDE SEQUENCE [LARGE SCALE GENOMIC DNA]</scope>
    <source>
        <strain evidence="2 3">CNM20130759</strain>
    </source>
</reference>
<protein>
    <submittedName>
        <fullName evidence="2">Uncharacterized protein</fullName>
    </submittedName>
</protein>
<dbReference type="AlphaFoldDB" id="A0A231GSH9"/>
<keyword evidence="1" id="KW-0812">Transmembrane</keyword>
<evidence type="ECO:0000313" key="3">
    <source>
        <dbReference type="Proteomes" id="UP000215506"/>
    </source>
</evidence>
<evidence type="ECO:0000313" key="2">
    <source>
        <dbReference type="EMBL" id="OXR39528.1"/>
    </source>
</evidence>
<dbReference type="EMBL" id="NGAF01000826">
    <property type="protein sequence ID" value="OXR39528.1"/>
    <property type="molecule type" value="Genomic_DNA"/>
</dbReference>
<sequence length="55" mass="6244">MRAPWYSPWKLYPFEAGDIDMGRAFMRTTLAIGMVIAAAWVLWFLVSAFLTYGPG</sequence>
<dbReference type="Proteomes" id="UP000215506">
    <property type="component" value="Unassembled WGS sequence"/>
</dbReference>
<keyword evidence="1" id="KW-1133">Transmembrane helix</keyword>
<name>A0A231GSH9_9NOCA</name>
<comment type="caution">
    <text evidence="2">The sequence shown here is derived from an EMBL/GenBank/DDBJ whole genome shotgun (WGS) entry which is preliminary data.</text>
</comment>
<keyword evidence="3" id="KW-1185">Reference proteome</keyword>
<proteinExistence type="predicted"/>
<evidence type="ECO:0000256" key="1">
    <source>
        <dbReference type="SAM" id="Phobius"/>
    </source>
</evidence>
<gene>
    <name evidence="2" type="ORF">B7C42_08404</name>
</gene>
<accession>A0A231GSH9</accession>
<keyword evidence="1" id="KW-0472">Membrane</keyword>
<organism evidence="2 3">
    <name type="scientific">Nocardia cerradoensis</name>
    <dbReference type="NCBI Taxonomy" id="85688"/>
    <lineage>
        <taxon>Bacteria</taxon>
        <taxon>Bacillati</taxon>
        <taxon>Actinomycetota</taxon>
        <taxon>Actinomycetes</taxon>
        <taxon>Mycobacteriales</taxon>
        <taxon>Nocardiaceae</taxon>
        <taxon>Nocardia</taxon>
    </lineage>
</organism>
<feature type="transmembrane region" description="Helical" evidence="1">
    <location>
        <begin position="30"/>
        <end position="52"/>
    </location>
</feature>